<dbReference type="Proteomes" id="UP001162029">
    <property type="component" value="Unassembled WGS sequence"/>
</dbReference>
<dbReference type="EMBL" id="CANTFM010002349">
    <property type="protein sequence ID" value="CAI5746042.1"/>
    <property type="molecule type" value="Genomic_DNA"/>
</dbReference>
<feature type="region of interest" description="Disordered" evidence="1">
    <location>
        <begin position="165"/>
        <end position="232"/>
    </location>
</feature>
<organism evidence="2 3">
    <name type="scientific">Peronospora destructor</name>
    <dbReference type="NCBI Taxonomy" id="86335"/>
    <lineage>
        <taxon>Eukaryota</taxon>
        <taxon>Sar</taxon>
        <taxon>Stramenopiles</taxon>
        <taxon>Oomycota</taxon>
        <taxon>Peronosporomycetes</taxon>
        <taxon>Peronosporales</taxon>
        <taxon>Peronosporaceae</taxon>
        <taxon>Peronospora</taxon>
    </lineage>
</organism>
<sequence length="345" mass="37440">MVNDVHADHAVSTAFLANASSSGMSDGVLEDETANFSLINGDFKPQPVLERKHMTEPVTQAVVTNEKKQNDEADVVAFVNPASVDDAIPSSKANKAALTEEAGDAVEHLQLVNLGLVEESSDTTEKVVIHDDAASDIFYKAGEEAGSDSENEDKNTRSENDEAFSFEVQAPKKRCSADVPTTISSVQSVSEYSESSPPSTTSSANDGPSSRNPSIDSSLHDPENTTVDGNSLLGKVELQAFDTDWQQMQVEEKERKKRLQVKQRQAQREKLLRKQGAFTKSLSGSTATHGSSKSKLKSGKKKKKAKEKDDATSSSSHHKKSGASRKYRRDATDSRSEPPRLLTEL</sequence>
<evidence type="ECO:0000256" key="1">
    <source>
        <dbReference type="SAM" id="MobiDB-lite"/>
    </source>
</evidence>
<name>A0AAV0VA48_9STRA</name>
<feature type="compositionally biased region" description="Basic residues" evidence="1">
    <location>
        <begin position="292"/>
        <end position="305"/>
    </location>
</feature>
<feature type="compositionally biased region" description="Basic residues" evidence="1">
    <location>
        <begin position="316"/>
        <end position="328"/>
    </location>
</feature>
<evidence type="ECO:0000313" key="2">
    <source>
        <dbReference type="EMBL" id="CAI5746042.1"/>
    </source>
</evidence>
<comment type="caution">
    <text evidence="2">The sequence shown here is derived from an EMBL/GenBank/DDBJ whole genome shotgun (WGS) entry which is preliminary data.</text>
</comment>
<feature type="region of interest" description="Disordered" evidence="1">
    <location>
        <begin position="252"/>
        <end position="345"/>
    </location>
</feature>
<feature type="compositionally biased region" description="Polar residues" evidence="1">
    <location>
        <begin position="204"/>
        <end position="217"/>
    </location>
</feature>
<feature type="compositionally biased region" description="Basic and acidic residues" evidence="1">
    <location>
        <begin position="329"/>
        <end position="338"/>
    </location>
</feature>
<reference evidence="2" key="1">
    <citation type="submission" date="2022-12" db="EMBL/GenBank/DDBJ databases">
        <authorList>
            <person name="Webb A."/>
        </authorList>
    </citation>
    <scope>NUCLEOTIDE SEQUENCE</scope>
    <source>
        <strain evidence="2">Pd1</strain>
    </source>
</reference>
<dbReference type="AlphaFoldDB" id="A0AAV0VA48"/>
<proteinExistence type="predicted"/>
<accession>A0AAV0VA48</accession>
<evidence type="ECO:0000313" key="3">
    <source>
        <dbReference type="Proteomes" id="UP001162029"/>
    </source>
</evidence>
<gene>
    <name evidence="2" type="ORF">PDE001_LOCUS11062</name>
</gene>
<keyword evidence="3" id="KW-1185">Reference proteome</keyword>
<protein>
    <submittedName>
        <fullName evidence="2">Uncharacterized protein</fullName>
    </submittedName>
</protein>
<feature type="compositionally biased region" description="Low complexity" evidence="1">
    <location>
        <begin position="184"/>
        <end position="203"/>
    </location>
</feature>
<feature type="compositionally biased region" description="Polar residues" evidence="1">
    <location>
        <begin position="278"/>
        <end position="289"/>
    </location>
</feature>